<evidence type="ECO:0000259" key="1">
    <source>
        <dbReference type="Pfam" id="PF16289"/>
    </source>
</evidence>
<protein>
    <recommendedName>
        <fullName evidence="1">DUF4935 domain-containing protein</fullName>
    </recommendedName>
</protein>
<dbReference type="RefSeq" id="WP_115815258.1">
    <property type="nucleotide sequence ID" value="NZ_QUNI01000027.1"/>
</dbReference>
<reference evidence="2 3" key="1">
    <citation type="submission" date="2018-08" db="EMBL/GenBank/DDBJ databases">
        <title>Genomic Encyclopedia of Archaeal and Bacterial Type Strains, Phase II (KMG-II): from individual species to whole genera.</title>
        <authorList>
            <person name="Goeker M."/>
        </authorList>
    </citation>
    <scope>NUCLEOTIDE SEQUENCE [LARGE SCALE GENOMIC DNA]</scope>
    <source>
        <strain evidence="2 3">DSM 100880</strain>
    </source>
</reference>
<dbReference type="EMBL" id="QUNI01000027">
    <property type="protein sequence ID" value="REG90249.1"/>
    <property type="molecule type" value="Genomic_DNA"/>
</dbReference>
<dbReference type="InterPro" id="IPR032557">
    <property type="entry name" value="DUF4935"/>
</dbReference>
<keyword evidence="3" id="KW-1185">Reference proteome</keyword>
<comment type="caution">
    <text evidence="2">The sequence shown here is derived from an EMBL/GenBank/DDBJ whole genome shotgun (WGS) entry which is preliminary data.</text>
</comment>
<gene>
    <name evidence="2" type="ORF">C8P67_1279</name>
</gene>
<sequence length="232" mass="26827">MISTEGFKIIRSEDFTSYQTANSKKIIFWDTCGILDILNLISDSTNSTFISVLIKLNKKITQGEILSCSSKIVIREILDNYSNPPYYQAGKFIDETVRNFNKIQSYLKELGQQDSYEEVTINSEAILSILESQIQLLLNNTLFIDDDDYLKLARDRVVSKIAPSQRNEFKDSIIWETCIDIAKKSELEIYFISSNEKDYGKSGNRFIEIQSDMDENNIIFKHKITDFYTIVQ</sequence>
<proteinExistence type="predicted"/>
<name>A0A3E0DYX3_9FLAO</name>
<dbReference type="Proteomes" id="UP000257136">
    <property type="component" value="Unassembled WGS sequence"/>
</dbReference>
<feature type="domain" description="DUF4935" evidence="1">
    <location>
        <begin position="27"/>
        <end position="199"/>
    </location>
</feature>
<evidence type="ECO:0000313" key="3">
    <source>
        <dbReference type="Proteomes" id="UP000257136"/>
    </source>
</evidence>
<dbReference type="Pfam" id="PF16289">
    <property type="entry name" value="PIN_12"/>
    <property type="match status" value="1"/>
</dbReference>
<dbReference type="AlphaFoldDB" id="A0A3E0DYX3"/>
<evidence type="ECO:0000313" key="2">
    <source>
        <dbReference type="EMBL" id="REG90249.1"/>
    </source>
</evidence>
<dbReference type="OrthoDB" id="1453692at2"/>
<organism evidence="2 3">
    <name type="scientific">Flavobacterium aquicola</name>
    <dbReference type="NCBI Taxonomy" id="1682742"/>
    <lineage>
        <taxon>Bacteria</taxon>
        <taxon>Pseudomonadati</taxon>
        <taxon>Bacteroidota</taxon>
        <taxon>Flavobacteriia</taxon>
        <taxon>Flavobacteriales</taxon>
        <taxon>Flavobacteriaceae</taxon>
        <taxon>Flavobacterium</taxon>
    </lineage>
</organism>
<accession>A0A3E0DYX3</accession>